<dbReference type="InterPro" id="IPR018011">
    <property type="entry name" value="Carb_sulfotrans_8-10"/>
</dbReference>
<keyword evidence="3" id="KW-0812">Transmembrane</keyword>
<comment type="subcellular location">
    <subcellularLocation>
        <location evidence="1">Golgi apparatus membrane</location>
        <topology evidence="1">Single-pass type II membrane protein</topology>
    </subcellularLocation>
</comment>
<keyword evidence="9" id="KW-1185">Reference proteome</keyword>
<dbReference type="PANTHER" id="PTHR12137">
    <property type="entry name" value="CARBOHYDRATE SULFOTRANSFERASE"/>
    <property type="match status" value="1"/>
</dbReference>
<sequence>MLKNTQINSITGLLQLNDTGSKAPAYLGNAFIKAGKIGQAISYYAQAFRAIADKVIFRTKPGWLEEPWAEKAYIANHEHKFVYCPIPKVACSSFKRFAVQLSDLKNKDEVLDLPPKLFHAYVDHNLSFFAHYLDRRDEAMALLDNPEYFKFTIVRNPWDRLTSAYINKFVKPLDIEQSSSPGKQVVEKYYQDRNLPVDYIKGITFKQFVEYLVAHKNEEIDGHWQPQSMFINNNQFDYVGRIETLDTDFKAIADTIGAKTNLGWANRSKRASLTDDHIPQKASGDRHYSDYTPAELRQLSQYPVYTEFYTPELLELVRQRYTEDVENFGYQFGG</sequence>
<evidence type="ECO:0000256" key="7">
    <source>
        <dbReference type="ARBA" id="ARBA00023180"/>
    </source>
</evidence>
<evidence type="ECO:0000256" key="3">
    <source>
        <dbReference type="ARBA" id="ARBA00022692"/>
    </source>
</evidence>
<dbReference type="Pfam" id="PF03567">
    <property type="entry name" value="Sulfotransfer_2"/>
    <property type="match status" value="1"/>
</dbReference>
<dbReference type="OrthoDB" id="288532at2"/>
<dbReference type="InterPro" id="IPR027417">
    <property type="entry name" value="P-loop_NTPase"/>
</dbReference>
<evidence type="ECO:0000256" key="6">
    <source>
        <dbReference type="ARBA" id="ARBA00023136"/>
    </source>
</evidence>
<dbReference type="RefSeq" id="WP_144865752.1">
    <property type="nucleotide sequence ID" value="NZ_LR213799.1"/>
</dbReference>
<name>A0A563VWY7_9CYAN</name>
<dbReference type="Gene3D" id="3.40.50.300">
    <property type="entry name" value="P-loop containing nucleotide triphosphate hydrolases"/>
    <property type="match status" value="1"/>
</dbReference>
<evidence type="ECO:0000256" key="4">
    <source>
        <dbReference type="ARBA" id="ARBA00022989"/>
    </source>
</evidence>
<evidence type="ECO:0000256" key="5">
    <source>
        <dbReference type="ARBA" id="ARBA00023034"/>
    </source>
</evidence>
<evidence type="ECO:0000313" key="9">
    <source>
        <dbReference type="Proteomes" id="UP000320055"/>
    </source>
</evidence>
<gene>
    <name evidence="8" type="ORF">H1P_390008</name>
</gene>
<evidence type="ECO:0008006" key="10">
    <source>
        <dbReference type="Google" id="ProtNLM"/>
    </source>
</evidence>
<keyword evidence="4" id="KW-1133">Transmembrane helix</keyword>
<protein>
    <recommendedName>
        <fullName evidence="10">Sulfotransferase family protein</fullName>
    </recommendedName>
</protein>
<dbReference type="AlphaFoldDB" id="A0A563VWY7"/>
<evidence type="ECO:0000256" key="2">
    <source>
        <dbReference type="ARBA" id="ARBA00022679"/>
    </source>
</evidence>
<dbReference type="PANTHER" id="PTHR12137:SF54">
    <property type="entry name" value="CARBOHYDRATE SULFOTRANSFERASE"/>
    <property type="match status" value="1"/>
</dbReference>
<keyword evidence="2" id="KW-0808">Transferase</keyword>
<evidence type="ECO:0000256" key="1">
    <source>
        <dbReference type="ARBA" id="ARBA00004323"/>
    </source>
</evidence>
<dbReference type="Proteomes" id="UP000320055">
    <property type="component" value="Unassembled WGS sequence"/>
</dbReference>
<proteinExistence type="predicted"/>
<dbReference type="GO" id="GO:0016051">
    <property type="term" value="P:carbohydrate biosynthetic process"/>
    <property type="evidence" value="ECO:0007669"/>
    <property type="project" value="InterPro"/>
</dbReference>
<dbReference type="GO" id="GO:0008146">
    <property type="term" value="F:sulfotransferase activity"/>
    <property type="evidence" value="ECO:0007669"/>
    <property type="project" value="InterPro"/>
</dbReference>
<organism evidence="8 9">
    <name type="scientific">Hyella patelloides LEGE 07179</name>
    <dbReference type="NCBI Taxonomy" id="945734"/>
    <lineage>
        <taxon>Bacteria</taxon>
        <taxon>Bacillati</taxon>
        <taxon>Cyanobacteriota</taxon>
        <taxon>Cyanophyceae</taxon>
        <taxon>Pleurocapsales</taxon>
        <taxon>Hyellaceae</taxon>
        <taxon>Hyella</taxon>
    </lineage>
</organism>
<accession>A0A563VWY7</accession>
<evidence type="ECO:0000313" key="8">
    <source>
        <dbReference type="EMBL" id="VEP15940.1"/>
    </source>
</evidence>
<dbReference type="GO" id="GO:0016020">
    <property type="term" value="C:membrane"/>
    <property type="evidence" value="ECO:0007669"/>
    <property type="project" value="InterPro"/>
</dbReference>
<dbReference type="InterPro" id="IPR005331">
    <property type="entry name" value="Sulfotransferase"/>
</dbReference>
<keyword evidence="5" id="KW-0333">Golgi apparatus</keyword>
<dbReference type="EMBL" id="CAACVJ010000323">
    <property type="protein sequence ID" value="VEP15940.1"/>
    <property type="molecule type" value="Genomic_DNA"/>
</dbReference>
<keyword evidence="6" id="KW-0472">Membrane</keyword>
<reference evidence="8 9" key="1">
    <citation type="submission" date="2019-01" db="EMBL/GenBank/DDBJ databases">
        <authorList>
            <person name="Brito A."/>
        </authorList>
    </citation>
    <scope>NUCLEOTIDE SEQUENCE [LARGE SCALE GENOMIC DNA]</scope>
    <source>
        <strain evidence="8">1</strain>
    </source>
</reference>
<keyword evidence="7" id="KW-0325">Glycoprotein</keyword>